<organism evidence="1 2">
    <name type="scientific">Helicobacter acinonychis (strain Sheeba)</name>
    <dbReference type="NCBI Taxonomy" id="382638"/>
    <lineage>
        <taxon>Bacteria</taxon>
        <taxon>Pseudomonadati</taxon>
        <taxon>Campylobacterota</taxon>
        <taxon>Epsilonproteobacteria</taxon>
        <taxon>Campylobacterales</taxon>
        <taxon>Helicobacteraceae</taxon>
        <taxon>Helicobacter</taxon>
    </lineage>
</organism>
<sequence>MNPIKGSTIESANLSRVVSKIKSGLPFGTISAFRFFKPE</sequence>
<dbReference type="AlphaFoldDB" id="Q17Y40"/>
<reference evidence="1 2" key="1">
    <citation type="journal article" date="2006" name="PLoS Genet.">
        <title>Who ate whom? Adaptive Helicobacter genomic changes that accompanied a host jump from early humans to large felines.</title>
        <authorList>
            <person name="Eppinger M."/>
            <person name="Baar C."/>
            <person name="Linz B."/>
            <person name="Raddatz G."/>
            <person name="Lanz C."/>
            <person name="Keller H."/>
            <person name="Morelli G."/>
            <person name="Gressmann H."/>
            <person name="Achtman M."/>
            <person name="Schuster S.C."/>
        </authorList>
    </citation>
    <scope>NUCLEOTIDE SEQUENCE [LARGE SCALE GENOMIC DNA]</scope>
    <source>
        <strain evidence="1 2">Sheeba</strain>
    </source>
</reference>
<name>Q17Y40_HELAH</name>
<evidence type="ECO:0000313" key="1">
    <source>
        <dbReference type="EMBL" id="CAJ99436.1"/>
    </source>
</evidence>
<dbReference type="HOGENOM" id="CLU_3310707_0_0_7"/>
<gene>
    <name evidence="1" type="primary">fragment 1</name>
    <name evidence="1" type="ordered locus">Hac_0628</name>
</gene>
<dbReference type="EMBL" id="AM260522">
    <property type="protein sequence ID" value="CAJ99436.1"/>
    <property type="molecule type" value="Genomic_DNA"/>
</dbReference>
<accession>Q17Y40</accession>
<dbReference type="Proteomes" id="UP000000775">
    <property type="component" value="Chromosome"/>
</dbReference>
<dbReference type="STRING" id="382638.Hac_0628"/>
<keyword evidence="2" id="KW-1185">Reference proteome</keyword>
<evidence type="ECO:0000313" key="2">
    <source>
        <dbReference type="Proteomes" id="UP000000775"/>
    </source>
</evidence>
<dbReference type="KEGG" id="hac:Hac_0628"/>
<proteinExistence type="predicted"/>
<protein>
    <submittedName>
        <fullName evidence="1">Uncharacterized protein</fullName>
    </submittedName>
</protein>